<evidence type="ECO:0000313" key="4">
    <source>
        <dbReference type="Proteomes" id="UP000594638"/>
    </source>
</evidence>
<proteinExistence type="predicted"/>
<dbReference type="EMBL" id="CACTIH010000036">
    <property type="protein sequence ID" value="CAA2938476.1"/>
    <property type="molecule type" value="Genomic_DNA"/>
</dbReference>
<keyword evidence="2" id="KW-0812">Transmembrane</keyword>
<organism evidence="3 4">
    <name type="scientific">Olea europaea subsp. europaea</name>
    <dbReference type="NCBI Taxonomy" id="158383"/>
    <lineage>
        <taxon>Eukaryota</taxon>
        <taxon>Viridiplantae</taxon>
        <taxon>Streptophyta</taxon>
        <taxon>Embryophyta</taxon>
        <taxon>Tracheophyta</taxon>
        <taxon>Spermatophyta</taxon>
        <taxon>Magnoliopsida</taxon>
        <taxon>eudicotyledons</taxon>
        <taxon>Gunneridae</taxon>
        <taxon>Pentapetalae</taxon>
        <taxon>asterids</taxon>
        <taxon>lamiids</taxon>
        <taxon>Lamiales</taxon>
        <taxon>Oleaceae</taxon>
        <taxon>Oleeae</taxon>
        <taxon>Olea</taxon>
    </lineage>
</organism>
<dbReference type="PANTHER" id="PTHR33625">
    <property type="entry name" value="OS08G0179900 PROTEIN"/>
    <property type="match status" value="1"/>
</dbReference>
<dbReference type="AlphaFoldDB" id="A0A8S0PD55"/>
<keyword evidence="2" id="KW-1133">Transmembrane helix</keyword>
<evidence type="ECO:0000256" key="2">
    <source>
        <dbReference type="SAM" id="Phobius"/>
    </source>
</evidence>
<accession>A0A8S0PD55</accession>
<gene>
    <name evidence="3" type="ORF">OLEA9_A109025</name>
</gene>
<keyword evidence="4" id="KW-1185">Reference proteome</keyword>
<dbReference type="OrthoDB" id="659599at2759"/>
<dbReference type="Proteomes" id="UP000594638">
    <property type="component" value="Unassembled WGS sequence"/>
</dbReference>
<protein>
    <submittedName>
        <fullName evidence="3">Uncharacterized protein</fullName>
    </submittedName>
</protein>
<dbReference type="PANTHER" id="PTHR33625:SF4">
    <property type="entry name" value="OS08G0179900 PROTEIN"/>
    <property type="match status" value="1"/>
</dbReference>
<evidence type="ECO:0000313" key="3">
    <source>
        <dbReference type="EMBL" id="CAA2938476.1"/>
    </source>
</evidence>
<evidence type="ECO:0000256" key="1">
    <source>
        <dbReference type="SAM" id="MobiDB-lite"/>
    </source>
</evidence>
<name>A0A8S0PD55_OLEEU</name>
<keyword evidence="2" id="KW-0472">Membrane</keyword>
<feature type="transmembrane region" description="Helical" evidence="2">
    <location>
        <begin position="317"/>
        <end position="335"/>
    </location>
</feature>
<comment type="caution">
    <text evidence="3">The sequence shown here is derived from an EMBL/GenBank/DDBJ whole genome shotgun (WGS) entry which is preliminary data.</text>
</comment>
<dbReference type="Gramene" id="OE9A109025T1">
    <property type="protein sequence ID" value="OE9A109025C1"/>
    <property type="gene ID" value="OE9A109025"/>
</dbReference>
<feature type="region of interest" description="Disordered" evidence="1">
    <location>
        <begin position="137"/>
        <end position="170"/>
    </location>
</feature>
<reference evidence="3 4" key="1">
    <citation type="submission" date="2019-12" db="EMBL/GenBank/DDBJ databases">
        <authorList>
            <person name="Alioto T."/>
            <person name="Alioto T."/>
            <person name="Gomez Garrido J."/>
        </authorList>
    </citation>
    <scope>NUCLEOTIDE SEQUENCE [LARGE SCALE GENOMIC DNA]</scope>
</reference>
<sequence length="338" mass="36256">MFNFNELAKTMGGGMKAAAKVVGFTVATGGLRGVTAVENYPVTFSARKVASSCPVSARVSLEDDVKLKSSQSQADVQRPCSELDDWEFAGGEEDLLVSADEPVPRVVFGGLPTLQEAKEATSELTVAVEKAYLSSSHSVGHGGSHTSDHGSTLLSNSKVQDTRHTTEKSVAPAVPTHAIEAFRFLNNSYAAQNVVASIASDPNVWNAVLRNQELQQFLQSQKTCFATSGMNLDVKESVAENDLHDHSFQECDDRPSDSGHSKSGNGFQDIMQKIKLAVVDMMNSLSGFFQNFFRGQAANKVSMNDDGTARLNGVETVLEASFMGLAVMAIIVILLKRG</sequence>